<sequence length="130" mass="14472">IECPVGPLVPEDVLAKTNVSFCHYLENLLETDPRVPKGPSGPFIRDLNKLIEAESADLTSIPIQKSKGKREVMRRLATRQRLAYNLSSQKKRQERSPTPPPDEPAHEPLAKRKSPSPSGDPTAKDPSPWK</sequence>
<dbReference type="Gramene" id="ERM93764">
    <property type="protein sequence ID" value="ERM93764"/>
    <property type="gene ID" value="AMTR_s00004p00269340"/>
</dbReference>
<feature type="region of interest" description="Disordered" evidence="1">
    <location>
        <begin position="80"/>
        <end position="130"/>
    </location>
</feature>
<dbReference type="EMBL" id="KI397628">
    <property type="protein sequence ID" value="ERM93764.1"/>
    <property type="molecule type" value="Genomic_DNA"/>
</dbReference>
<reference evidence="3" key="1">
    <citation type="journal article" date="2013" name="Science">
        <title>The Amborella genome and the evolution of flowering plants.</title>
        <authorList>
            <consortium name="Amborella Genome Project"/>
        </authorList>
    </citation>
    <scope>NUCLEOTIDE SEQUENCE [LARGE SCALE GENOMIC DNA]</scope>
</reference>
<protein>
    <submittedName>
        <fullName evidence="2">Uncharacterized protein</fullName>
    </submittedName>
</protein>
<keyword evidence="3" id="KW-1185">Reference proteome</keyword>
<evidence type="ECO:0000313" key="2">
    <source>
        <dbReference type="EMBL" id="ERM93764.1"/>
    </source>
</evidence>
<proteinExistence type="predicted"/>
<dbReference type="Proteomes" id="UP000017836">
    <property type="component" value="Unassembled WGS sequence"/>
</dbReference>
<accession>W1NEG6</accession>
<evidence type="ECO:0000313" key="3">
    <source>
        <dbReference type="Proteomes" id="UP000017836"/>
    </source>
</evidence>
<feature type="non-terminal residue" evidence="2">
    <location>
        <position position="1"/>
    </location>
</feature>
<gene>
    <name evidence="2" type="ORF">AMTR_s00004p00269340</name>
</gene>
<name>W1NEG6_AMBTC</name>
<dbReference type="HOGENOM" id="CLU_1943523_0_0_1"/>
<dbReference type="AlphaFoldDB" id="W1NEG6"/>
<evidence type="ECO:0000256" key="1">
    <source>
        <dbReference type="SAM" id="MobiDB-lite"/>
    </source>
</evidence>
<organism evidence="2 3">
    <name type="scientific">Amborella trichopoda</name>
    <dbReference type="NCBI Taxonomy" id="13333"/>
    <lineage>
        <taxon>Eukaryota</taxon>
        <taxon>Viridiplantae</taxon>
        <taxon>Streptophyta</taxon>
        <taxon>Embryophyta</taxon>
        <taxon>Tracheophyta</taxon>
        <taxon>Spermatophyta</taxon>
        <taxon>Magnoliopsida</taxon>
        <taxon>Amborellales</taxon>
        <taxon>Amborellaceae</taxon>
        <taxon>Amborella</taxon>
    </lineage>
</organism>